<organism evidence="1">
    <name type="scientific">Gordonia amarae</name>
    <dbReference type="NCBI Taxonomy" id="36821"/>
    <lineage>
        <taxon>Bacteria</taxon>
        <taxon>Bacillati</taxon>
        <taxon>Actinomycetota</taxon>
        <taxon>Actinomycetes</taxon>
        <taxon>Mycobacteriales</taxon>
        <taxon>Gordoniaceae</taxon>
        <taxon>Gordonia</taxon>
    </lineage>
</organism>
<dbReference type="EMBL" id="CP045810">
    <property type="protein sequence ID" value="QHN41961.1"/>
    <property type="molecule type" value="Genomic_DNA"/>
</dbReference>
<dbReference type="AlphaFoldDB" id="A0A857ML93"/>
<reference evidence="1" key="1">
    <citation type="journal article" date="2021" name="Nat. Microbiol.">
        <title>Cocultivation of an ultrasmall environmental parasitic bacterium with lytic ability against bacteria associated with wastewater foams.</title>
        <authorList>
            <person name="Batinovic S."/>
            <person name="Rose J.J.A."/>
            <person name="Ratcliffe J."/>
            <person name="Seviour R.J."/>
            <person name="Petrovski S."/>
        </authorList>
    </citation>
    <scope>NUCLEOTIDE SEQUENCE</scope>
    <source>
        <strain evidence="1">CON44</strain>
    </source>
</reference>
<proteinExistence type="predicted"/>
<evidence type="ECO:0000313" key="1">
    <source>
        <dbReference type="EMBL" id="QHN41961.1"/>
    </source>
</evidence>
<name>A0A857ML93_9ACTN</name>
<gene>
    <name evidence="1" type="ORF">GII30_10635</name>
</gene>
<protein>
    <submittedName>
        <fullName evidence="1">Uncharacterized protein</fullName>
    </submittedName>
</protein>
<sequence>MPGGSLRPITVVARPAMRTLQYPPPPPAVEFSVPNLMPHDTWLESRYLRVTWQNLRSGKDGAVNLRYWRKGGPKYPGMGSSYPETLPTAAVAATGAGPIIARVEVLWQTYGSKTLIPGVIALDLPA</sequence>
<accession>A0A857ML93</accession>